<evidence type="ECO:0000313" key="2">
    <source>
        <dbReference type="EMBL" id="KYO38003.1"/>
    </source>
</evidence>
<evidence type="ECO:0000256" key="1">
    <source>
        <dbReference type="SAM" id="Phobius"/>
    </source>
</evidence>
<keyword evidence="1" id="KW-0812">Transmembrane</keyword>
<keyword evidence="1" id="KW-0472">Membrane</keyword>
<dbReference type="EMBL" id="AKHW03002540">
    <property type="protein sequence ID" value="KYO38003.1"/>
    <property type="molecule type" value="Genomic_DNA"/>
</dbReference>
<keyword evidence="1" id="KW-1133">Transmembrane helix</keyword>
<gene>
    <name evidence="2" type="ORF">Y1Q_0019481</name>
</gene>
<feature type="transmembrane region" description="Helical" evidence="1">
    <location>
        <begin position="6"/>
        <end position="26"/>
    </location>
</feature>
<name>A0A151NMJ4_ALLMI</name>
<keyword evidence="3" id="KW-1185">Reference proteome</keyword>
<evidence type="ECO:0000313" key="3">
    <source>
        <dbReference type="Proteomes" id="UP000050525"/>
    </source>
</evidence>
<accession>A0A151NMJ4</accession>
<dbReference type="AlphaFoldDB" id="A0A151NMJ4"/>
<protein>
    <submittedName>
        <fullName evidence="2">Uncharacterized protein</fullName>
    </submittedName>
</protein>
<reference evidence="2 3" key="1">
    <citation type="journal article" date="2012" name="Genome Biol.">
        <title>Sequencing three crocodilian genomes to illuminate the evolution of archosaurs and amniotes.</title>
        <authorList>
            <person name="St John J.A."/>
            <person name="Braun E.L."/>
            <person name="Isberg S.R."/>
            <person name="Miles L.G."/>
            <person name="Chong A.Y."/>
            <person name="Gongora J."/>
            <person name="Dalzell P."/>
            <person name="Moran C."/>
            <person name="Bed'hom B."/>
            <person name="Abzhanov A."/>
            <person name="Burgess S.C."/>
            <person name="Cooksey A.M."/>
            <person name="Castoe T.A."/>
            <person name="Crawford N.G."/>
            <person name="Densmore L.D."/>
            <person name="Drew J.C."/>
            <person name="Edwards S.V."/>
            <person name="Faircloth B.C."/>
            <person name="Fujita M.K."/>
            <person name="Greenwold M.J."/>
            <person name="Hoffmann F.G."/>
            <person name="Howard J.M."/>
            <person name="Iguchi T."/>
            <person name="Janes D.E."/>
            <person name="Khan S.Y."/>
            <person name="Kohno S."/>
            <person name="de Koning A.J."/>
            <person name="Lance S.L."/>
            <person name="McCarthy F.M."/>
            <person name="McCormack J.E."/>
            <person name="Merchant M.E."/>
            <person name="Peterson D.G."/>
            <person name="Pollock D.D."/>
            <person name="Pourmand N."/>
            <person name="Raney B.J."/>
            <person name="Roessler K.A."/>
            <person name="Sanford J.R."/>
            <person name="Sawyer R.H."/>
            <person name="Schmidt C.J."/>
            <person name="Triplett E.W."/>
            <person name="Tuberville T.D."/>
            <person name="Venegas-Anaya M."/>
            <person name="Howard J.T."/>
            <person name="Jarvis E.D."/>
            <person name="Guillette L.J.Jr."/>
            <person name="Glenn T.C."/>
            <person name="Green R.E."/>
            <person name="Ray D.A."/>
        </authorList>
    </citation>
    <scope>NUCLEOTIDE SEQUENCE [LARGE SCALE GENOMIC DNA]</scope>
    <source>
        <strain evidence="2">KSC_2009_1</strain>
    </source>
</reference>
<organism evidence="2 3">
    <name type="scientific">Alligator mississippiensis</name>
    <name type="common">American alligator</name>
    <dbReference type="NCBI Taxonomy" id="8496"/>
    <lineage>
        <taxon>Eukaryota</taxon>
        <taxon>Metazoa</taxon>
        <taxon>Chordata</taxon>
        <taxon>Craniata</taxon>
        <taxon>Vertebrata</taxon>
        <taxon>Euteleostomi</taxon>
        <taxon>Archelosauria</taxon>
        <taxon>Archosauria</taxon>
        <taxon>Crocodylia</taxon>
        <taxon>Alligatoridae</taxon>
        <taxon>Alligatorinae</taxon>
        <taxon>Alligator</taxon>
    </lineage>
</organism>
<sequence>MNSTSGGVHVHIIGIHAGVWAAVAWYQGASDAMMDNVLPVSMDYFSVEEHHGKRKIMAFVLTFETSRVEGKGHRYLDAALLRSMKLHLYIN</sequence>
<comment type="caution">
    <text evidence="2">The sequence shown here is derived from an EMBL/GenBank/DDBJ whole genome shotgun (WGS) entry which is preliminary data.</text>
</comment>
<dbReference type="Proteomes" id="UP000050525">
    <property type="component" value="Unassembled WGS sequence"/>
</dbReference>
<proteinExistence type="predicted"/>